<dbReference type="InterPro" id="IPR036465">
    <property type="entry name" value="vWFA_dom_sf"/>
</dbReference>
<dbReference type="InterPro" id="IPR002881">
    <property type="entry name" value="DUF58"/>
</dbReference>
<dbReference type="RefSeq" id="WP_105351679.1">
    <property type="nucleotide sequence ID" value="NZ_PUIB01000006.1"/>
</dbReference>
<dbReference type="Gene3D" id="3.40.50.410">
    <property type="entry name" value="von Willebrand factor, type A domain"/>
    <property type="match status" value="1"/>
</dbReference>
<name>A0A2S8G9A1_9BACT</name>
<dbReference type="PANTHER" id="PTHR33608:SF7">
    <property type="entry name" value="DUF58 DOMAIN-CONTAINING PROTEIN"/>
    <property type="match status" value="1"/>
</dbReference>
<reference evidence="2 3" key="1">
    <citation type="submission" date="2018-02" db="EMBL/GenBank/DDBJ databases">
        <title>Comparative genomes isolates from brazilian mangrove.</title>
        <authorList>
            <person name="Araujo J.E."/>
            <person name="Taketani R.G."/>
            <person name="Silva M.C.P."/>
            <person name="Loureco M.V."/>
            <person name="Andreote F.D."/>
        </authorList>
    </citation>
    <scope>NUCLEOTIDE SEQUENCE [LARGE SCALE GENOMIC DNA]</scope>
    <source>
        <strain evidence="2 3">NAP PRIS-MGV</strain>
    </source>
</reference>
<dbReference type="Pfam" id="PF01882">
    <property type="entry name" value="DUF58"/>
    <property type="match status" value="1"/>
</dbReference>
<gene>
    <name evidence="2" type="ORF">C5Y98_03505</name>
</gene>
<dbReference type="PANTHER" id="PTHR33608">
    <property type="entry name" value="BLL2464 PROTEIN"/>
    <property type="match status" value="1"/>
</dbReference>
<proteinExistence type="predicted"/>
<dbReference type="OrthoDB" id="245070at2"/>
<dbReference type="EMBL" id="PUIB01000006">
    <property type="protein sequence ID" value="PQO41042.1"/>
    <property type="molecule type" value="Genomic_DNA"/>
</dbReference>
<organism evidence="2 3">
    <name type="scientific">Blastopirellula marina</name>
    <dbReference type="NCBI Taxonomy" id="124"/>
    <lineage>
        <taxon>Bacteria</taxon>
        <taxon>Pseudomonadati</taxon>
        <taxon>Planctomycetota</taxon>
        <taxon>Planctomycetia</taxon>
        <taxon>Pirellulales</taxon>
        <taxon>Pirellulaceae</taxon>
        <taxon>Blastopirellula</taxon>
    </lineage>
</organism>
<dbReference type="AlphaFoldDB" id="A0A2S8G9A1"/>
<sequence>MSVAHASRFLDRRALAGLAHMRFTTRHRVEGSYSGRHQSRQQGGAGEFVDFREYTGGEDLRRLDWKVMARTGKAFVRLHQEETNLVCTLAIDGSGSMDFGGSATSRQGSKLEYAQYLATALSYVIGLGQDQVGLAVLGDKLTEHLPPGGAPQHLSLVMEQIEKIQTQPVARSSGALRELFERTNRRGVLLLLSDFLMEDIEETFAALRLFRHRGLEVIALHLVHPDEETLPEGGSFHFVGLENEGSLNCSPAEIRAAYQQRFSAYTTMVRQMALAAGCDYRRVSTAVPYLESLGGFLVERSG</sequence>
<dbReference type="SUPFAM" id="SSF53300">
    <property type="entry name" value="vWA-like"/>
    <property type="match status" value="1"/>
</dbReference>
<accession>A0A2S8G9A1</accession>
<dbReference type="Proteomes" id="UP000239388">
    <property type="component" value="Unassembled WGS sequence"/>
</dbReference>
<dbReference type="CDD" id="cd00198">
    <property type="entry name" value="vWFA"/>
    <property type="match status" value="1"/>
</dbReference>
<protein>
    <recommendedName>
        <fullName evidence="1">DUF58 domain-containing protein</fullName>
    </recommendedName>
</protein>
<evidence type="ECO:0000313" key="3">
    <source>
        <dbReference type="Proteomes" id="UP000239388"/>
    </source>
</evidence>
<feature type="domain" description="DUF58" evidence="1">
    <location>
        <begin position="50"/>
        <end position="261"/>
    </location>
</feature>
<evidence type="ECO:0000313" key="2">
    <source>
        <dbReference type="EMBL" id="PQO41042.1"/>
    </source>
</evidence>
<evidence type="ECO:0000259" key="1">
    <source>
        <dbReference type="Pfam" id="PF01882"/>
    </source>
</evidence>
<comment type="caution">
    <text evidence="2">The sequence shown here is derived from an EMBL/GenBank/DDBJ whole genome shotgun (WGS) entry which is preliminary data.</text>
</comment>